<organism evidence="1 2">
    <name type="scientific">Larimichthys crocea</name>
    <name type="common">Large yellow croaker</name>
    <name type="synonym">Pseudosciaena crocea</name>
    <dbReference type="NCBI Taxonomy" id="215358"/>
    <lineage>
        <taxon>Eukaryota</taxon>
        <taxon>Metazoa</taxon>
        <taxon>Chordata</taxon>
        <taxon>Craniata</taxon>
        <taxon>Vertebrata</taxon>
        <taxon>Euteleostomi</taxon>
        <taxon>Actinopterygii</taxon>
        <taxon>Neopterygii</taxon>
        <taxon>Teleostei</taxon>
        <taxon>Neoteleostei</taxon>
        <taxon>Acanthomorphata</taxon>
        <taxon>Eupercaria</taxon>
        <taxon>Sciaenidae</taxon>
        <taxon>Larimichthys</taxon>
    </lineage>
</organism>
<sequence>MRIFNKNLRLQDVTIMYFTALAAVMVILVASYQVPSSAVEVSSLKSNPSSSLPPLPMPFRVPLDPRGELQLAWNISYADQKIYMELRIANLKHGVILGMSDRGELTNADLVVLWDSGTKSYFGDAWSDSEGHVSLDSQQDYELIETKQAPNSCYLLFKRSFSTCDPRDYLIEEGTVHIIYGFLDQPLASLEQLNLSQIHTGLQRVLLLRPDAPSPTLPPDVQKLEVLAPNVIIPNQETTYWCFIQKLPENMPKSHIVMYESVITPGNEAIVHHIEVFECSPDVRDVPEYSGSCDDKMKPSKLNFCRHVLAAWAMGAEAFYYPPDAGLPIGGPGSSRFLRLEVHYHNPLLISDRHDSSGIRLHFTPSLRRYDAGIMELGLVYTPVMAIPPKQHTFYLSGYCTSKCTQTALPPGGIYIFASQLHTHLAGRGVRTVLVRGGKELEVVQEDQHFSTHYQGGFGIMEEMCVNYIHYYPSN</sequence>
<accession>A0ACD3QNH5</accession>
<gene>
    <name evidence="1" type="ORF">E3U43_006198</name>
</gene>
<keyword evidence="2" id="KW-1185">Reference proteome</keyword>
<dbReference type="EMBL" id="CM011690">
    <property type="protein sequence ID" value="TMS08715.1"/>
    <property type="molecule type" value="Genomic_DNA"/>
</dbReference>
<dbReference type="Proteomes" id="UP000793456">
    <property type="component" value="Chromosome XVII"/>
</dbReference>
<name>A0ACD3QNH5_LARCR</name>
<protein>
    <submittedName>
        <fullName evidence="1">Uncharacterized protein</fullName>
    </submittedName>
</protein>
<evidence type="ECO:0000313" key="2">
    <source>
        <dbReference type="Proteomes" id="UP000793456"/>
    </source>
</evidence>
<proteinExistence type="predicted"/>
<comment type="caution">
    <text evidence="1">The sequence shown here is derived from an EMBL/GenBank/DDBJ whole genome shotgun (WGS) entry which is preliminary data.</text>
</comment>
<reference evidence="1" key="1">
    <citation type="submission" date="2018-11" db="EMBL/GenBank/DDBJ databases">
        <title>The sequence and de novo assembly of Larimichthys crocea genome using PacBio and Hi-C technologies.</title>
        <authorList>
            <person name="Xu P."/>
            <person name="Chen B."/>
            <person name="Zhou Z."/>
            <person name="Ke Q."/>
            <person name="Wu Y."/>
            <person name="Bai H."/>
            <person name="Pu F."/>
        </authorList>
    </citation>
    <scope>NUCLEOTIDE SEQUENCE</scope>
    <source>
        <tissue evidence="1">Muscle</tissue>
    </source>
</reference>
<evidence type="ECO:0000313" key="1">
    <source>
        <dbReference type="EMBL" id="TMS08715.1"/>
    </source>
</evidence>